<sequence length="105" mass="11522">MPDDRRQGFEIQTRNRQPAFVPLPLVLAVSAASHTQAQEDAGRTDWTHDIGVTVGNEYHDNILHEHENCVSDTITTVSRLATLSAMCNAIGLSPPGGTVSRRPFR</sequence>
<protein>
    <submittedName>
        <fullName evidence="1">Uncharacterized protein</fullName>
    </submittedName>
</protein>
<dbReference type="RefSeq" id="WP_282735947.1">
    <property type="nucleotide sequence ID" value="NZ_JASCQP010000028.1"/>
</dbReference>
<evidence type="ECO:0000313" key="1">
    <source>
        <dbReference type="EMBL" id="MDI5892012.1"/>
    </source>
</evidence>
<comment type="caution">
    <text evidence="1">The sequence shown here is derived from an EMBL/GenBank/DDBJ whole genome shotgun (WGS) entry which is preliminary data.</text>
</comment>
<reference evidence="1 2" key="1">
    <citation type="submission" date="2023-04" db="EMBL/GenBank/DDBJ databases">
        <title>Halomonas strains isolated from rhizosphere soil.</title>
        <authorList>
            <person name="Xu L."/>
            <person name="Sun J.-Q."/>
        </authorList>
    </citation>
    <scope>NUCLEOTIDE SEQUENCE [LARGE SCALE GENOMIC DNA]</scope>
    <source>
        <strain evidence="1 2">LR5S20</strain>
    </source>
</reference>
<dbReference type="Proteomes" id="UP001225957">
    <property type="component" value="Unassembled WGS sequence"/>
</dbReference>
<keyword evidence="2" id="KW-1185">Reference proteome</keyword>
<organism evidence="1 2">
    <name type="scientific">Halomonas rhizosphaerae</name>
    <dbReference type="NCBI Taxonomy" id="3043296"/>
    <lineage>
        <taxon>Bacteria</taxon>
        <taxon>Pseudomonadati</taxon>
        <taxon>Pseudomonadota</taxon>
        <taxon>Gammaproteobacteria</taxon>
        <taxon>Oceanospirillales</taxon>
        <taxon>Halomonadaceae</taxon>
        <taxon>Halomonas</taxon>
    </lineage>
</organism>
<proteinExistence type="predicted"/>
<gene>
    <name evidence="1" type="ORF">QLQ83_13015</name>
</gene>
<dbReference type="EMBL" id="JASCQP010000028">
    <property type="protein sequence ID" value="MDI5892012.1"/>
    <property type="molecule type" value="Genomic_DNA"/>
</dbReference>
<accession>A0ABT6V4Y0</accession>
<evidence type="ECO:0000313" key="2">
    <source>
        <dbReference type="Proteomes" id="UP001225957"/>
    </source>
</evidence>
<name>A0ABT6V4Y0_9GAMM</name>